<name>A0A8J6K3Z2_ELECQ</name>
<dbReference type="Proteomes" id="UP000770717">
    <property type="component" value="Unassembled WGS sequence"/>
</dbReference>
<accession>A0A8J6K3Z2</accession>
<proteinExistence type="predicted"/>
<evidence type="ECO:0000313" key="1">
    <source>
        <dbReference type="EMBL" id="KAG9478371.1"/>
    </source>
</evidence>
<comment type="caution">
    <text evidence="1">The sequence shown here is derived from an EMBL/GenBank/DDBJ whole genome shotgun (WGS) entry which is preliminary data.</text>
</comment>
<reference evidence="1" key="1">
    <citation type="thesis" date="2020" institute="ProQuest LLC" country="789 East Eisenhower Parkway, Ann Arbor, MI, USA">
        <title>Comparative Genomics and Chromosome Evolution.</title>
        <authorList>
            <person name="Mudd A.B."/>
        </authorList>
    </citation>
    <scope>NUCLEOTIDE SEQUENCE</scope>
    <source>
        <strain evidence="1">HN-11 Male</strain>
        <tissue evidence="1">Kidney and liver</tissue>
    </source>
</reference>
<evidence type="ECO:0000313" key="2">
    <source>
        <dbReference type="Proteomes" id="UP000770717"/>
    </source>
</evidence>
<keyword evidence="2" id="KW-1185">Reference proteome</keyword>
<dbReference type="AlphaFoldDB" id="A0A8J6K3Z2"/>
<dbReference type="EMBL" id="WNTK01000009">
    <property type="protein sequence ID" value="KAG9478371.1"/>
    <property type="molecule type" value="Genomic_DNA"/>
</dbReference>
<gene>
    <name evidence="1" type="ORF">GDO78_013400</name>
</gene>
<organism evidence="1 2">
    <name type="scientific">Eleutherodactylus coqui</name>
    <name type="common">Puerto Rican coqui</name>
    <dbReference type="NCBI Taxonomy" id="57060"/>
    <lineage>
        <taxon>Eukaryota</taxon>
        <taxon>Metazoa</taxon>
        <taxon>Chordata</taxon>
        <taxon>Craniata</taxon>
        <taxon>Vertebrata</taxon>
        <taxon>Euteleostomi</taxon>
        <taxon>Amphibia</taxon>
        <taxon>Batrachia</taxon>
        <taxon>Anura</taxon>
        <taxon>Neobatrachia</taxon>
        <taxon>Hyloidea</taxon>
        <taxon>Eleutherodactylidae</taxon>
        <taxon>Eleutherodactylinae</taxon>
        <taxon>Eleutherodactylus</taxon>
        <taxon>Eleutherodactylus</taxon>
    </lineage>
</organism>
<protein>
    <submittedName>
        <fullName evidence="1">Uncharacterized protein</fullName>
    </submittedName>
</protein>
<sequence>MSVHNIEYLTSWTQYNQSSRIHCLLVLSNNFTSRPITLPRCPIISQLELIMWPSRTHHVSACIIIELANWDCHVATQNPSLIWMHHNRPTQ</sequence>